<reference evidence="1" key="1">
    <citation type="submission" date="2020-08" db="EMBL/GenBank/DDBJ databases">
        <title>Multicomponent nature underlies the extraordinary mechanical properties of spider dragline silk.</title>
        <authorList>
            <person name="Kono N."/>
            <person name="Nakamura H."/>
            <person name="Mori M."/>
            <person name="Yoshida Y."/>
            <person name="Ohtoshi R."/>
            <person name="Malay A.D."/>
            <person name="Moran D.A.P."/>
            <person name="Tomita M."/>
            <person name="Numata K."/>
            <person name="Arakawa K."/>
        </authorList>
    </citation>
    <scope>NUCLEOTIDE SEQUENCE</scope>
</reference>
<keyword evidence="2" id="KW-1185">Reference proteome</keyword>
<evidence type="ECO:0000313" key="2">
    <source>
        <dbReference type="Proteomes" id="UP000887013"/>
    </source>
</evidence>
<proteinExistence type="predicted"/>
<organism evidence="1 2">
    <name type="scientific">Nephila pilipes</name>
    <name type="common">Giant wood spider</name>
    <name type="synonym">Nephila maculata</name>
    <dbReference type="NCBI Taxonomy" id="299642"/>
    <lineage>
        <taxon>Eukaryota</taxon>
        <taxon>Metazoa</taxon>
        <taxon>Ecdysozoa</taxon>
        <taxon>Arthropoda</taxon>
        <taxon>Chelicerata</taxon>
        <taxon>Arachnida</taxon>
        <taxon>Araneae</taxon>
        <taxon>Araneomorphae</taxon>
        <taxon>Entelegynae</taxon>
        <taxon>Araneoidea</taxon>
        <taxon>Nephilidae</taxon>
        <taxon>Nephila</taxon>
    </lineage>
</organism>
<accession>A0A8X6NG69</accession>
<dbReference type="AlphaFoldDB" id="A0A8X6NG69"/>
<dbReference type="Proteomes" id="UP000887013">
    <property type="component" value="Unassembled WGS sequence"/>
</dbReference>
<comment type="caution">
    <text evidence="1">The sequence shown here is derived from an EMBL/GenBank/DDBJ whole genome shotgun (WGS) entry which is preliminary data.</text>
</comment>
<gene>
    <name evidence="1" type="primary">AVEN_151641_1</name>
    <name evidence="1" type="ORF">NPIL_201291</name>
</gene>
<protein>
    <submittedName>
        <fullName evidence="1">Uncharacterized protein</fullName>
    </submittedName>
</protein>
<dbReference type="OrthoDB" id="7551542at2759"/>
<dbReference type="EMBL" id="BMAW01057835">
    <property type="protein sequence ID" value="GFT13203.1"/>
    <property type="molecule type" value="Genomic_DNA"/>
</dbReference>
<evidence type="ECO:0000313" key="1">
    <source>
        <dbReference type="EMBL" id="GFT13203.1"/>
    </source>
</evidence>
<name>A0A8X6NG69_NEPPI</name>
<sequence length="107" mass="12445">MNVEIIKKLKTPTRSNFTRILNTASEILETKVEDIGILAAQIVLLEQKYKDLKDLYTQILSSLQRANYNLLDREFDQEYEAITAYKDRILETKTKSNRLLNVLGKPK</sequence>